<feature type="domain" description="Mitochondrial transcription rescue factor 1 C-terminal" evidence="1">
    <location>
        <begin position="26"/>
        <end position="105"/>
    </location>
</feature>
<organism evidence="2 3">
    <name type="scientific">Notothenia coriiceps</name>
    <name type="common">black rockcod</name>
    <dbReference type="NCBI Taxonomy" id="8208"/>
    <lineage>
        <taxon>Eukaryota</taxon>
        <taxon>Metazoa</taxon>
        <taxon>Chordata</taxon>
        <taxon>Craniata</taxon>
        <taxon>Vertebrata</taxon>
        <taxon>Euteleostomi</taxon>
        <taxon>Actinopterygii</taxon>
        <taxon>Neopterygii</taxon>
        <taxon>Teleostei</taxon>
        <taxon>Neoteleostei</taxon>
        <taxon>Acanthomorphata</taxon>
        <taxon>Eupercaria</taxon>
        <taxon>Perciformes</taxon>
        <taxon>Notothenioidei</taxon>
        <taxon>Nototheniidae</taxon>
        <taxon>Notothenia</taxon>
    </lineage>
</organism>
<dbReference type="PANTHER" id="PTHR13633">
    <property type="entry name" value="MITOCHONDRIAL TRANSCRIPTION RESCUE FACTOR 1"/>
    <property type="match status" value="1"/>
</dbReference>
<dbReference type="KEGG" id="ncc:104958608"/>
<feature type="non-terminal residue" evidence="3">
    <location>
        <position position="1"/>
    </location>
</feature>
<gene>
    <name evidence="3" type="primary">mtres1</name>
</gene>
<accession>A0A6I9P2L6</accession>
<dbReference type="Pfam" id="PF25818">
    <property type="entry name" value="MTRES1_C"/>
    <property type="match status" value="1"/>
</dbReference>
<dbReference type="OrthoDB" id="4150at2759"/>
<dbReference type="Proteomes" id="UP000504611">
    <property type="component" value="Unplaced"/>
</dbReference>
<sequence>PILRCLQICSHTIAVDVKTNCLFSYSSKIEVSFYDNKLRLNGQKLIKKSKTVKVGDTLDLILSENGETNTVTLMRVCLRRVLEEMSHTEKYKVAIRRWKCLELPKEEAFKP</sequence>
<dbReference type="AlphaFoldDB" id="A0A6I9P2L6"/>
<evidence type="ECO:0000313" key="2">
    <source>
        <dbReference type="Proteomes" id="UP000504611"/>
    </source>
</evidence>
<dbReference type="InterPro" id="IPR057896">
    <property type="entry name" value="MTRES1_C"/>
</dbReference>
<dbReference type="GO" id="GO:1903108">
    <property type="term" value="P:regulation of mitochondrial transcription"/>
    <property type="evidence" value="ECO:0007669"/>
    <property type="project" value="TreeGrafter"/>
</dbReference>
<evidence type="ECO:0000313" key="3">
    <source>
        <dbReference type="RefSeq" id="XP_010784654.1"/>
    </source>
</evidence>
<dbReference type="GO" id="GO:0005739">
    <property type="term" value="C:mitochondrion"/>
    <property type="evidence" value="ECO:0007669"/>
    <property type="project" value="TreeGrafter"/>
</dbReference>
<proteinExistence type="predicted"/>
<evidence type="ECO:0000259" key="1">
    <source>
        <dbReference type="Pfam" id="PF25818"/>
    </source>
</evidence>
<protein>
    <submittedName>
        <fullName evidence="3">Mitochondrial transcription rescue factor 1</fullName>
    </submittedName>
</protein>
<dbReference type="PANTHER" id="PTHR13633:SF3">
    <property type="entry name" value="MITOCHONDRIAL TRANSCRIPTION RESCUE FACTOR 1"/>
    <property type="match status" value="1"/>
</dbReference>
<dbReference type="CTD" id="51250"/>
<dbReference type="GO" id="GO:0003723">
    <property type="term" value="F:RNA binding"/>
    <property type="evidence" value="ECO:0007669"/>
    <property type="project" value="TreeGrafter"/>
</dbReference>
<dbReference type="RefSeq" id="XP_010784654.1">
    <property type="nucleotide sequence ID" value="XM_010786352.1"/>
</dbReference>
<keyword evidence="2" id="KW-1185">Reference proteome</keyword>
<name>A0A6I9P2L6_9TELE</name>
<reference evidence="3" key="1">
    <citation type="submission" date="2025-08" db="UniProtKB">
        <authorList>
            <consortium name="RefSeq"/>
        </authorList>
    </citation>
    <scope>IDENTIFICATION</scope>
    <source>
        <tissue evidence="3">Muscle</tissue>
    </source>
</reference>